<comment type="caution">
    <text evidence="2">The sequence shown here is derived from an EMBL/GenBank/DDBJ whole genome shotgun (WGS) entry which is preliminary data.</text>
</comment>
<evidence type="ECO:0000256" key="1">
    <source>
        <dbReference type="SAM" id="MobiDB-lite"/>
    </source>
</evidence>
<keyword evidence="3" id="KW-1185">Reference proteome</keyword>
<proteinExistence type="predicted"/>
<reference evidence="2" key="1">
    <citation type="submission" date="2020-08" db="EMBL/GenBank/DDBJ databases">
        <title>Multicomponent nature underlies the extraordinary mechanical properties of spider dragline silk.</title>
        <authorList>
            <person name="Kono N."/>
            <person name="Nakamura H."/>
            <person name="Mori M."/>
            <person name="Yoshida Y."/>
            <person name="Ohtoshi R."/>
            <person name="Malay A.D."/>
            <person name="Moran D.A.P."/>
            <person name="Tomita M."/>
            <person name="Numata K."/>
            <person name="Arakawa K."/>
        </authorList>
    </citation>
    <scope>NUCLEOTIDE SEQUENCE</scope>
</reference>
<evidence type="ECO:0000313" key="3">
    <source>
        <dbReference type="Proteomes" id="UP000887013"/>
    </source>
</evidence>
<feature type="region of interest" description="Disordered" evidence="1">
    <location>
        <begin position="51"/>
        <end position="73"/>
    </location>
</feature>
<dbReference type="AlphaFoldDB" id="A0A8X6U1V8"/>
<organism evidence="2 3">
    <name type="scientific">Nephila pilipes</name>
    <name type="common">Giant wood spider</name>
    <name type="synonym">Nephila maculata</name>
    <dbReference type="NCBI Taxonomy" id="299642"/>
    <lineage>
        <taxon>Eukaryota</taxon>
        <taxon>Metazoa</taxon>
        <taxon>Ecdysozoa</taxon>
        <taxon>Arthropoda</taxon>
        <taxon>Chelicerata</taxon>
        <taxon>Arachnida</taxon>
        <taxon>Araneae</taxon>
        <taxon>Araneomorphae</taxon>
        <taxon>Entelegynae</taxon>
        <taxon>Araneoidea</taxon>
        <taxon>Nephilidae</taxon>
        <taxon>Nephila</taxon>
    </lineage>
</organism>
<dbReference type="EMBL" id="BMAW01020775">
    <property type="protein sequence ID" value="GFT69915.1"/>
    <property type="molecule type" value="Genomic_DNA"/>
</dbReference>
<evidence type="ECO:0000313" key="2">
    <source>
        <dbReference type="EMBL" id="GFT69915.1"/>
    </source>
</evidence>
<sequence length="73" mass="7899">MIYDARACAGRRMLSVHAGMLPFCQPAKCQRRHARSGAAAGNGKVCCGNSTDVEAPTPFQDKTFNDDRAQDLI</sequence>
<accession>A0A8X6U1V8</accession>
<dbReference type="Proteomes" id="UP000887013">
    <property type="component" value="Unassembled WGS sequence"/>
</dbReference>
<name>A0A8X6U1V8_NEPPI</name>
<gene>
    <name evidence="2" type="ORF">NPIL_483191</name>
</gene>
<feature type="compositionally biased region" description="Basic and acidic residues" evidence="1">
    <location>
        <begin position="63"/>
        <end position="73"/>
    </location>
</feature>
<protein>
    <submittedName>
        <fullName evidence="2">Uncharacterized protein</fullName>
    </submittedName>
</protein>